<dbReference type="NCBIfam" id="NF002211">
    <property type="entry name" value="PRK01103.1"/>
    <property type="match status" value="1"/>
</dbReference>
<protein>
    <recommendedName>
        <fullName evidence="15">Formamidopyrimidine-DNA glycosylase</fullName>
        <shortName evidence="15">Fapy-DNA glycosylase</shortName>
        <ecNumber evidence="15">3.2.2.23</ecNumber>
    </recommendedName>
    <alternativeName>
        <fullName evidence="15">DNA-(apurinic or apyrimidinic site) lyase MutM</fullName>
        <shortName evidence="15">AP lyase MutM</shortName>
        <ecNumber evidence="15">4.2.99.18</ecNumber>
    </alternativeName>
</protein>
<dbReference type="Proteomes" id="UP000634206">
    <property type="component" value="Unassembled WGS sequence"/>
</dbReference>
<evidence type="ECO:0000256" key="9">
    <source>
        <dbReference type="ARBA" id="ARBA00023125"/>
    </source>
</evidence>
<dbReference type="RefSeq" id="WP_309491070.1">
    <property type="nucleotide sequence ID" value="NZ_JAENIG010000013.1"/>
</dbReference>
<dbReference type="InterPro" id="IPR012319">
    <property type="entry name" value="FPG_cat"/>
</dbReference>
<keyword evidence="6 15" id="KW-0863">Zinc-finger</keyword>
<comment type="subunit">
    <text evidence="3 15">Monomer.</text>
</comment>
<dbReference type="SUPFAM" id="SSF81624">
    <property type="entry name" value="N-terminal domain of MutM-like DNA repair proteins"/>
    <property type="match status" value="1"/>
</dbReference>
<comment type="function">
    <text evidence="15">Involved in base excision repair of DNA damaged by oxidation or by mutagenic agents. Acts as DNA glycosylase that recognizes and removes damaged bases. Has a preference for oxidized purines, such as 7,8-dihydro-8-oxoguanine (8-oxoG). Has AP (apurinic/apyrimidinic) lyase activity and introduces nicks in the DNA strand. Cleaves the DNA backbone by beta-delta elimination to generate a single-strand break at the site of the removed base with both 3'- and 5'-phosphates.</text>
</comment>
<dbReference type="FunFam" id="1.10.8.50:FF:000003">
    <property type="entry name" value="Formamidopyrimidine-DNA glycosylase"/>
    <property type="match status" value="1"/>
</dbReference>
<evidence type="ECO:0000256" key="6">
    <source>
        <dbReference type="ARBA" id="ARBA00022771"/>
    </source>
</evidence>
<proteinExistence type="inferred from homology"/>
<feature type="binding site" evidence="15">
    <location>
        <position position="90"/>
    </location>
    <ligand>
        <name>DNA</name>
        <dbReference type="ChEBI" id="CHEBI:16991"/>
    </ligand>
</feature>
<dbReference type="AlphaFoldDB" id="A0AAE2SGH9"/>
<dbReference type="EMBL" id="JAENIG010000013">
    <property type="protein sequence ID" value="MBK1856449.1"/>
    <property type="molecule type" value="Genomic_DNA"/>
</dbReference>
<dbReference type="SUPFAM" id="SSF57716">
    <property type="entry name" value="Glucocorticoid receptor-like (DNA-binding domain)"/>
    <property type="match status" value="1"/>
</dbReference>
<dbReference type="PROSITE" id="PS51068">
    <property type="entry name" value="FPG_CAT"/>
    <property type="match status" value="1"/>
</dbReference>
<evidence type="ECO:0000256" key="13">
    <source>
        <dbReference type="ARBA" id="ARBA00023295"/>
    </source>
</evidence>
<dbReference type="Gene3D" id="1.10.8.50">
    <property type="match status" value="1"/>
</dbReference>
<evidence type="ECO:0000313" key="19">
    <source>
        <dbReference type="Proteomes" id="UP000634206"/>
    </source>
</evidence>
<feature type="binding site" evidence="15">
    <location>
        <position position="156"/>
    </location>
    <ligand>
        <name>DNA</name>
        <dbReference type="ChEBI" id="CHEBI:16991"/>
    </ligand>
</feature>
<dbReference type="InterPro" id="IPR020629">
    <property type="entry name" value="FPG_Glyclase"/>
</dbReference>
<evidence type="ECO:0000256" key="14">
    <source>
        <dbReference type="ARBA" id="ARBA00044632"/>
    </source>
</evidence>
<evidence type="ECO:0000256" key="11">
    <source>
        <dbReference type="ARBA" id="ARBA00023239"/>
    </source>
</evidence>
<keyword evidence="12 15" id="KW-0511">Multifunctional enzyme</keyword>
<feature type="active site" description="Proton donor; for delta-elimination activity" evidence="15">
    <location>
        <position position="265"/>
    </location>
</feature>
<comment type="caution">
    <text evidence="18">The sequence shown here is derived from an EMBL/GenBank/DDBJ whole genome shotgun (WGS) entry which is preliminary data.</text>
</comment>
<dbReference type="SMART" id="SM01232">
    <property type="entry name" value="H2TH"/>
    <property type="match status" value="1"/>
</dbReference>
<dbReference type="InterPro" id="IPR010663">
    <property type="entry name" value="Znf_FPG/IleRS"/>
</dbReference>
<dbReference type="Pfam" id="PF01149">
    <property type="entry name" value="Fapy_DNA_glyco"/>
    <property type="match status" value="1"/>
</dbReference>
<feature type="binding site" evidence="15">
    <location>
        <position position="111"/>
    </location>
    <ligand>
        <name>DNA</name>
        <dbReference type="ChEBI" id="CHEBI:16991"/>
    </ligand>
</feature>
<feature type="domain" description="Formamidopyrimidine-DNA glycosylase catalytic" evidence="17">
    <location>
        <begin position="2"/>
        <end position="114"/>
    </location>
</feature>
<keyword evidence="5 15" id="KW-0227">DNA damage</keyword>
<dbReference type="EC" id="4.2.99.18" evidence="15"/>
<feature type="active site" description="Schiff-base intermediate with DNA" evidence="15">
    <location>
        <position position="2"/>
    </location>
</feature>
<dbReference type="InterPro" id="IPR015886">
    <property type="entry name" value="H2TH_FPG"/>
</dbReference>
<dbReference type="PANTHER" id="PTHR22993">
    <property type="entry name" value="FORMAMIDOPYRIMIDINE-DNA GLYCOSYLASE"/>
    <property type="match status" value="1"/>
</dbReference>
<sequence length="275" mass="30892">MPELPEVETTCRGIEPYLLDCTIDSLELRERRMRWPVEDSVLALEGQKITAVRRRAKYVLVESERGTLILHLGMSGSLRICPKETELRKHDHFIARLSGGNGMEMRLHDPRRFGAVLWHAAEDGDIHSHPLFNRLGPEPLEGDFTPAVLIDAARGRQTSIKQVIMNNHVVVGVGNIYACEALFRSGIRPTKKAGRVSQAKLTTLVGHIRDVLAEAIQQGGTTLRDFVNEEGKPGYFKQQLNVYGREGEPCHQCQSPIKRVVISNRSTFYCPKCQS</sequence>
<dbReference type="CDD" id="cd08966">
    <property type="entry name" value="EcFpg-like_N"/>
    <property type="match status" value="1"/>
</dbReference>
<comment type="catalytic activity">
    <reaction evidence="1 15">
        <text>Hydrolysis of DNA containing ring-opened 7-methylguanine residues, releasing 2,6-diamino-4-hydroxy-5-(N-methyl)formamidopyrimidine.</text>
        <dbReference type="EC" id="3.2.2.23"/>
    </reaction>
</comment>
<accession>A0AAE2SGH9</accession>
<feature type="active site" description="Proton donor" evidence="15">
    <location>
        <position position="3"/>
    </location>
</feature>
<dbReference type="SUPFAM" id="SSF46946">
    <property type="entry name" value="S13-like H2TH domain"/>
    <property type="match status" value="1"/>
</dbReference>
<gene>
    <name evidence="15 18" type="primary">mutM</name>
    <name evidence="15" type="synonym">fpg</name>
    <name evidence="18" type="ORF">JIN83_15865</name>
</gene>
<dbReference type="Pfam" id="PF06827">
    <property type="entry name" value="zf-FPG_IleRS"/>
    <property type="match status" value="1"/>
</dbReference>
<dbReference type="FunFam" id="3.20.190.10:FF:000001">
    <property type="entry name" value="Formamidopyrimidine-DNA glycosylase"/>
    <property type="match status" value="1"/>
</dbReference>
<evidence type="ECO:0000256" key="5">
    <source>
        <dbReference type="ARBA" id="ARBA00022763"/>
    </source>
</evidence>
<dbReference type="GO" id="GO:0034039">
    <property type="term" value="F:8-oxo-7,8-dihydroguanine DNA N-glycosylase activity"/>
    <property type="evidence" value="ECO:0007669"/>
    <property type="project" value="TreeGrafter"/>
</dbReference>
<dbReference type="InterPro" id="IPR035937">
    <property type="entry name" value="FPG_N"/>
</dbReference>
<dbReference type="PROSITE" id="PS51066">
    <property type="entry name" value="ZF_FPG_2"/>
    <property type="match status" value="1"/>
</dbReference>
<keyword evidence="13 15" id="KW-0326">Glycosidase</keyword>
<dbReference type="HAMAP" id="MF_00103">
    <property type="entry name" value="Fapy_DNA_glycosyl"/>
    <property type="match status" value="1"/>
</dbReference>
<organism evidence="18 19">
    <name type="scientific">Oceaniferula flava</name>
    <dbReference type="NCBI Taxonomy" id="2800421"/>
    <lineage>
        <taxon>Bacteria</taxon>
        <taxon>Pseudomonadati</taxon>
        <taxon>Verrucomicrobiota</taxon>
        <taxon>Verrucomicrobiia</taxon>
        <taxon>Verrucomicrobiales</taxon>
        <taxon>Verrucomicrobiaceae</taxon>
        <taxon>Oceaniferula</taxon>
    </lineage>
</organism>
<keyword evidence="11 15" id="KW-0456">Lyase</keyword>
<dbReference type="PANTHER" id="PTHR22993:SF9">
    <property type="entry name" value="FORMAMIDOPYRIMIDINE-DNA GLYCOSYLASE"/>
    <property type="match status" value="1"/>
</dbReference>
<evidence type="ECO:0000256" key="3">
    <source>
        <dbReference type="ARBA" id="ARBA00011245"/>
    </source>
</evidence>
<evidence type="ECO:0000256" key="15">
    <source>
        <dbReference type="HAMAP-Rule" id="MF_00103"/>
    </source>
</evidence>
<keyword evidence="19" id="KW-1185">Reference proteome</keyword>
<comment type="cofactor">
    <cofactor evidence="15">
        <name>Zn(2+)</name>
        <dbReference type="ChEBI" id="CHEBI:29105"/>
    </cofactor>
    <text evidence="15">Binds 1 zinc ion per subunit.</text>
</comment>
<dbReference type="GO" id="GO:0003684">
    <property type="term" value="F:damaged DNA binding"/>
    <property type="evidence" value="ECO:0007669"/>
    <property type="project" value="InterPro"/>
</dbReference>
<reference evidence="18" key="1">
    <citation type="submission" date="2021-01" db="EMBL/GenBank/DDBJ databases">
        <title>Modified the classification status of verrucomicrobia.</title>
        <authorList>
            <person name="Feng X."/>
        </authorList>
    </citation>
    <scope>NUCLEOTIDE SEQUENCE</scope>
    <source>
        <strain evidence="18">5K15</strain>
    </source>
</reference>
<evidence type="ECO:0000256" key="10">
    <source>
        <dbReference type="ARBA" id="ARBA00023204"/>
    </source>
</evidence>
<dbReference type="NCBIfam" id="TIGR00577">
    <property type="entry name" value="fpg"/>
    <property type="match status" value="1"/>
</dbReference>
<evidence type="ECO:0000256" key="7">
    <source>
        <dbReference type="ARBA" id="ARBA00022801"/>
    </source>
</evidence>
<evidence type="ECO:0000259" key="16">
    <source>
        <dbReference type="PROSITE" id="PS51066"/>
    </source>
</evidence>
<dbReference type="GO" id="GO:0140078">
    <property type="term" value="F:class I DNA-(apurinic or apyrimidinic site) endonuclease activity"/>
    <property type="evidence" value="ECO:0007669"/>
    <property type="project" value="UniProtKB-EC"/>
</dbReference>
<keyword evidence="8 15" id="KW-0862">Zinc</keyword>
<evidence type="ECO:0000256" key="4">
    <source>
        <dbReference type="ARBA" id="ARBA00022723"/>
    </source>
</evidence>
<comment type="similarity">
    <text evidence="2 15">Belongs to the FPG family.</text>
</comment>
<dbReference type="GO" id="GO:0006284">
    <property type="term" value="P:base-excision repair"/>
    <property type="evidence" value="ECO:0007669"/>
    <property type="project" value="InterPro"/>
</dbReference>
<feature type="active site" description="Proton donor; for beta-elimination activity" evidence="15">
    <location>
        <position position="57"/>
    </location>
</feature>
<dbReference type="EC" id="3.2.2.23" evidence="15"/>
<dbReference type="InterPro" id="IPR000214">
    <property type="entry name" value="Znf_DNA_glyclase/AP_lyase"/>
</dbReference>
<evidence type="ECO:0000256" key="12">
    <source>
        <dbReference type="ARBA" id="ARBA00023268"/>
    </source>
</evidence>
<evidence type="ECO:0000256" key="2">
    <source>
        <dbReference type="ARBA" id="ARBA00009409"/>
    </source>
</evidence>
<dbReference type="GO" id="GO:0008270">
    <property type="term" value="F:zinc ion binding"/>
    <property type="evidence" value="ECO:0007669"/>
    <property type="project" value="UniProtKB-UniRule"/>
</dbReference>
<keyword evidence="4 15" id="KW-0479">Metal-binding</keyword>
<keyword evidence="9 15" id="KW-0238">DNA-binding</keyword>
<keyword evidence="7 15" id="KW-0378">Hydrolase</keyword>
<dbReference type="Pfam" id="PF06831">
    <property type="entry name" value="H2TH"/>
    <property type="match status" value="1"/>
</dbReference>
<name>A0AAE2SGH9_9BACT</name>
<evidence type="ECO:0000259" key="17">
    <source>
        <dbReference type="PROSITE" id="PS51068"/>
    </source>
</evidence>
<feature type="domain" description="FPG-type" evidence="16">
    <location>
        <begin position="241"/>
        <end position="275"/>
    </location>
</feature>
<dbReference type="Gene3D" id="3.20.190.10">
    <property type="entry name" value="MutM-like, N-terminal"/>
    <property type="match status" value="1"/>
</dbReference>
<evidence type="ECO:0000256" key="8">
    <source>
        <dbReference type="ARBA" id="ARBA00022833"/>
    </source>
</evidence>
<comment type="catalytic activity">
    <reaction evidence="14 15">
        <text>2'-deoxyribonucleotide-(2'-deoxyribose 5'-phosphate)-2'-deoxyribonucleotide-DNA = a 3'-end 2'-deoxyribonucleotide-(2,3-dehydro-2,3-deoxyribose 5'-phosphate)-DNA + a 5'-end 5'-phospho-2'-deoxyribonucleoside-DNA + H(+)</text>
        <dbReference type="Rhea" id="RHEA:66592"/>
        <dbReference type="Rhea" id="RHEA-COMP:13180"/>
        <dbReference type="Rhea" id="RHEA-COMP:16897"/>
        <dbReference type="Rhea" id="RHEA-COMP:17067"/>
        <dbReference type="ChEBI" id="CHEBI:15378"/>
        <dbReference type="ChEBI" id="CHEBI:136412"/>
        <dbReference type="ChEBI" id="CHEBI:157695"/>
        <dbReference type="ChEBI" id="CHEBI:167181"/>
        <dbReference type="EC" id="4.2.99.18"/>
    </reaction>
</comment>
<keyword evidence="10 15" id="KW-0234">DNA repair</keyword>
<dbReference type="SMART" id="SM00898">
    <property type="entry name" value="Fapy_DNA_glyco"/>
    <property type="match status" value="1"/>
</dbReference>
<dbReference type="InterPro" id="IPR010979">
    <property type="entry name" value="Ribosomal_uS13-like_H2TH"/>
</dbReference>
<evidence type="ECO:0000256" key="1">
    <source>
        <dbReference type="ARBA" id="ARBA00001668"/>
    </source>
</evidence>
<evidence type="ECO:0000313" key="18">
    <source>
        <dbReference type="EMBL" id="MBK1856449.1"/>
    </source>
</evidence>